<name>A0AC35FDV0_9BILA</name>
<sequence>MLSSFITPFRIARYVEQILNSVIHQVQTSNLKQELFDTHASRSQSTRPHSYSMNSTFKRSRFDETLFGGETYRYFAAFELEKTQRYPYQILNNNDENQIYKIVSKTLSSGKGFAAFQTERINDYFTGQAIFTLLAYVKFYTDNRGKDLSKFPIIQELTEEIMNDLEEAPSAENNSAERDEVLENFIIPEHTDVAPMEIDHEFDNDFDFHDAPTSPLQNGQNGSFHDETNSSQRPLHGVISQDLFASDNENGGGYDDDDDFGGNFFDNIRQESTTGTLDDSLAIIVRRSEVPVTPVVTTRPKRNSKKIYFIEDDAHWEKPANLTRKAKKRKAFVREELLDQHDDNLLFAPRETFANVTTSRRRTPLSISEAMESTPRIQRCQDSSTPVNISDKFAFRLEFGQTVPGFDDPDKTYIGVGFSEHMRRAFPSTAVLYRGEESSLPPTSSTRQENDLVFWLQTHRLCSDLTEAKKQESKTRKSLEATANMNNEGINYDGVSDDGYYDHDFDAFDAPSSPQPNVQSRALYDSFMGEHQNYRNDDDDDGEEIDDFDFESKRDKMYILYNSEGKFALKRAIKYILTKPRYDRTTLPDEISGIKAPPAQITNEVVNTQMLPTSTPEALKKGGTFEFQYDDDIIAGDEIIGGDALQNDIEIDEEESDYENDSDETRMENFKSLCLIQEEVAMEGTETSSDCRILNAEILEAEEELCIAMEASDNESLV</sequence>
<evidence type="ECO:0000313" key="1">
    <source>
        <dbReference type="Proteomes" id="UP000887580"/>
    </source>
</evidence>
<proteinExistence type="predicted"/>
<organism evidence="1 2">
    <name type="scientific">Panagrolaimus sp. PS1159</name>
    <dbReference type="NCBI Taxonomy" id="55785"/>
    <lineage>
        <taxon>Eukaryota</taxon>
        <taxon>Metazoa</taxon>
        <taxon>Ecdysozoa</taxon>
        <taxon>Nematoda</taxon>
        <taxon>Chromadorea</taxon>
        <taxon>Rhabditida</taxon>
        <taxon>Tylenchina</taxon>
        <taxon>Panagrolaimomorpha</taxon>
        <taxon>Panagrolaimoidea</taxon>
        <taxon>Panagrolaimidae</taxon>
        <taxon>Panagrolaimus</taxon>
    </lineage>
</organism>
<dbReference type="WBParaSite" id="PS1159_v2.g16524.t1">
    <property type="protein sequence ID" value="PS1159_v2.g16524.t1"/>
    <property type="gene ID" value="PS1159_v2.g16524"/>
</dbReference>
<evidence type="ECO:0000313" key="2">
    <source>
        <dbReference type="WBParaSite" id="PS1159_v2.g16524.t1"/>
    </source>
</evidence>
<dbReference type="Proteomes" id="UP000887580">
    <property type="component" value="Unplaced"/>
</dbReference>
<reference evidence="2" key="1">
    <citation type="submission" date="2022-11" db="UniProtKB">
        <authorList>
            <consortium name="WormBaseParasite"/>
        </authorList>
    </citation>
    <scope>IDENTIFICATION</scope>
</reference>
<protein>
    <submittedName>
        <fullName evidence="2">Uncharacterized protein</fullName>
    </submittedName>
</protein>
<accession>A0AC35FDV0</accession>